<gene>
    <name evidence="3" type="ORF">GCM10011374_09770</name>
</gene>
<dbReference type="EMBL" id="BMEQ01000003">
    <property type="protein sequence ID" value="GGG49350.1"/>
    <property type="molecule type" value="Genomic_DNA"/>
</dbReference>
<dbReference type="RefSeq" id="WP_371870205.1">
    <property type="nucleotide sequence ID" value="NZ_BMEQ01000003.1"/>
</dbReference>
<keyword evidence="4" id="KW-1185">Reference proteome</keyword>
<dbReference type="Gene3D" id="1.10.10.10">
    <property type="entry name" value="Winged helix-like DNA-binding domain superfamily/Winged helix DNA-binding domain"/>
    <property type="match status" value="1"/>
</dbReference>
<organism evidence="3 4">
    <name type="scientific">Kocuria dechangensis</name>
    <dbReference type="NCBI Taxonomy" id="1176249"/>
    <lineage>
        <taxon>Bacteria</taxon>
        <taxon>Bacillati</taxon>
        <taxon>Actinomycetota</taxon>
        <taxon>Actinomycetes</taxon>
        <taxon>Micrococcales</taxon>
        <taxon>Micrococcaceae</taxon>
        <taxon>Kocuria</taxon>
    </lineage>
</organism>
<accession>A0A917GKK1</accession>
<evidence type="ECO:0000259" key="2">
    <source>
        <dbReference type="Pfam" id="PF12728"/>
    </source>
</evidence>
<evidence type="ECO:0000313" key="4">
    <source>
        <dbReference type="Proteomes" id="UP000638848"/>
    </source>
</evidence>
<dbReference type="GO" id="GO:0003677">
    <property type="term" value="F:DNA binding"/>
    <property type="evidence" value="ECO:0007669"/>
    <property type="project" value="InterPro"/>
</dbReference>
<feature type="compositionally biased region" description="Low complexity" evidence="1">
    <location>
        <begin position="204"/>
        <end position="214"/>
    </location>
</feature>
<proteinExistence type="predicted"/>
<name>A0A917GKK1_9MICC</name>
<dbReference type="InterPro" id="IPR036388">
    <property type="entry name" value="WH-like_DNA-bd_sf"/>
</dbReference>
<evidence type="ECO:0000313" key="3">
    <source>
        <dbReference type="EMBL" id="GGG49350.1"/>
    </source>
</evidence>
<dbReference type="Proteomes" id="UP000638848">
    <property type="component" value="Unassembled WGS sequence"/>
</dbReference>
<comment type="caution">
    <text evidence="3">The sequence shown here is derived from an EMBL/GenBank/DDBJ whole genome shotgun (WGS) entry which is preliminary data.</text>
</comment>
<reference evidence="3" key="1">
    <citation type="journal article" date="2014" name="Int. J. Syst. Evol. Microbiol.">
        <title>Complete genome sequence of Corynebacterium casei LMG S-19264T (=DSM 44701T), isolated from a smear-ripened cheese.</title>
        <authorList>
            <consortium name="US DOE Joint Genome Institute (JGI-PGF)"/>
            <person name="Walter F."/>
            <person name="Albersmeier A."/>
            <person name="Kalinowski J."/>
            <person name="Ruckert C."/>
        </authorList>
    </citation>
    <scope>NUCLEOTIDE SEQUENCE</scope>
    <source>
        <strain evidence="3">CGMCC 1.12187</strain>
    </source>
</reference>
<feature type="domain" description="Helix-turn-helix" evidence="2">
    <location>
        <begin position="145"/>
        <end position="194"/>
    </location>
</feature>
<dbReference type="InterPro" id="IPR009061">
    <property type="entry name" value="DNA-bd_dom_put_sf"/>
</dbReference>
<reference evidence="3" key="2">
    <citation type="submission" date="2020-09" db="EMBL/GenBank/DDBJ databases">
        <authorList>
            <person name="Sun Q."/>
            <person name="Zhou Y."/>
        </authorList>
    </citation>
    <scope>NUCLEOTIDE SEQUENCE</scope>
    <source>
        <strain evidence="3">CGMCC 1.12187</strain>
    </source>
</reference>
<dbReference type="InterPro" id="IPR010093">
    <property type="entry name" value="SinI_DNA-bd"/>
</dbReference>
<dbReference type="NCBIfam" id="TIGR01764">
    <property type="entry name" value="excise"/>
    <property type="match status" value="2"/>
</dbReference>
<sequence>MTQHPPTTTPGLSGRDAERLAAALGSRDVTVFVDGTSLRLPEGARDAVVDLLSRLTRGETVTVASAEEPLTVSGELLTTSQAAALAGISNTYLRNLTTQGVIPVQYRGSHRRIRRADVEAWLAGQAAAGPAEDAAPGAAAPAGELLTTSQAAALAGISNTYLRNLTTQGVIPVQYRGSHRRIRRADVQAWLAGRGGAADDDAPPGEASAGTEQA</sequence>
<protein>
    <recommendedName>
        <fullName evidence="2">Helix-turn-helix domain-containing protein</fullName>
    </recommendedName>
</protein>
<dbReference type="InterPro" id="IPR041657">
    <property type="entry name" value="HTH_17"/>
</dbReference>
<dbReference type="Pfam" id="PF12728">
    <property type="entry name" value="HTH_17"/>
    <property type="match status" value="2"/>
</dbReference>
<evidence type="ECO:0000256" key="1">
    <source>
        <dbReference type="SAM" id="MobiDB-lite"/>
    </source>
</evidence>
<dbReference type="AlphaFoldDB" id="A0A917GKK1"/>
<dbReference type="SUPFAM" id="SSF46955">
    <property type="entry name" value="Putative DNA-binding domain"/>
    <property type="match status" value="2"/>
</dbReference>
<feature type="region of interest" description="Disordered" evidence="1">
    <location>
        <begin position="194"/>
        <end position="214"/>
    </location>
</feature>
<feature type="domain" description="Helix-turn-helix" evidence="2">
    <location>
        <begin position="76"/>
        <end position="125"/>
    </location>
</feature>